<dbReference type="PRINTS" id="PR00625">
    <property type="entry name" value="JDOMAIN"/>
</dbReference>
<evidence type="ECO:0000313" key="3">
    <source>
        <dbReference type="EMBL" id="KAL1586074.1"/>
    </source>
</evidence>
<dbReference type="PROSITE" id="PS50076">
    <property type="entry name" value="DNAJ_2"/>
    <property type="match status" value="1"/>
</dbReference>
<dbReference type="Gene3D" id="1.10.287.110">
    <property type="entry name" value="DnaJ domain"/>
    <property type="match status" value="1"/>
</dbReference>
<evidence type="ECO:0000313" key="4">
    <source>
        <dbReference type="Proteomes" id="UP000803884"/>
    </source>
</evidence>
<dbReference type="GeneID" id="96006151"/>
<dbReference type="RefSeq" id="XP_069229179.1">
    <property type="nucleotide sequence ID" value="XM_069373313.1"/>
</dbReference>
<dbReference type="Proteomes" id="UP000803884">
    <property type="component" value="Unassembled WGS sequence"/>
</dbReference>
<dbReference type="SMART" id="SM00271">
    <property type="entry name" value="DnaJ"/>
    <property type="match status" value="1"/>
</dbReference>
<evidence type="ECO:0000256" key="1">
    <source>
        <dbReference type="SAM" id="MobiDB-lite"/>
    </source>
</evidence>
<comment type="caution">
    <text evidence="3">The sequence shown here is derived from an EMBL/GenBank/DDBJ whole genome shotgun (WGS) entry which is preliminary data.</text>
</comment>
<dbReference type="EMBL" id="JAAQHG020000016">
    <property type="protein sequence ID" value="KAL1586074.1"/>
    <property type="molecule type" value="Genomic_DNA"/>
</dbReference>
<feature type="compositionally biased region" description="Acidic residues" evidence="1">
    <location>
        <begin position="63"/>
        <end position="113"/>
    </location>
</feature>
<accession>A0AB34KM21</accession>
<feature type="region of interest" description="Disordered" evidence="1">
    <location>
        <begin position="55"/>
        <end position="119"/>
    </location>
</feature>
<organism evidence="3 4">
    <name type="scientific">Cladosporium halotolerans</name>
    <dbReference type="NCBI Taxonomy" id="1052096"/>
    <lineage>
        <taxon>Eukaryota</taxon>
        <taxon>Fungi</taxon>
        <taxon>Dikarya</taxon>
        <taxon>Ascomycota</taxon>
        <taxon>Pezizomycotina</taxon>
        <taxon>Dothideomycetes</taxon>
        <taxon>Dothideomycetidae</taxon>
        <taxon>Cladosporiales</taxon>
        <taxon>Cladosporiaceae</taxon>
        <taxon>Cladosporium</taxon>
    </lineage>
</organism>
<name>A0AB34KM21_9PEZI</name>
<gene>
    <name evidence="3" type="ORF">WHR41_04707</name>
</gene>
<dbReference type="InterPro" id="IPR036869">
    <property type="entry name" value="J_dom_sf"/>
</dbReference>
<dbReference type="Pfam" id="PF00226">
    <property type="entry name" value="DnaJ"/>
    <property type="match status" value="1"/>
</dbReference>
<dbReference type="SUPFAM" id="SSF46565">
    <property type="entry name" value="Chaperone J-domain"/>
    <property type="match status" value="1"/>
</dbReference>
<sequence>MADKKHDHYAVLGIEHGATAQDINRAYKRAAAKAHPDKGGTHEKMIAVTAARDALLGSGGEDSGIEDDGEAATDDDPETTDFGEDDEGYFEGEDGFSDGDYVEGAEDEGECDSDYGYGDLEETGGNYKVVIEGGGEVSLEYHEQICGCDLDDESSVHYLSGE</sequence>
<dbReference type="AlphaFoldDB" id="A0AB34KM21"/>
<feature type="domain" description="J" evidence="2">
    <location>
        <begin position="7"/>
        <end position="69"/>
    </location>
</feature>
<dbReference type="InterPro" id="IPR001623">
    <property type="entry name" value="DnaJ_domain"/>
</dbReference>
<keyword evidence="4" id="KW-1185">Reference proteome</keyword>
<protein>
    <recommendedName>
        <fullName evidence="2">J domain-containing protein</fullName>
    </recommendedName>
</protein>
<proteinExistence type="predicted"/>
<reference evidence="3 4" key="1">
    <citation type="journal article" date="2020" name="Microbiol. Resour. Announc.">
        <title>Draft Genome Sequence of a Cladosporium Species Isolated from the Mesophotic Ascidian Didemnum maculosum.</title>
        <authorList>
            <person name="Gioti A."/>
            <person name="Siaperas R."/>
            <person name="Nikolaivits E."/>
            <person name="Le Goff G."/>
            <person name="Ouazzani J."/>
            <person name="Kotoulas G."/>
            <person name="Topakas E."/>
        </authorList>
    </citation>
    <scope>NUCLEOTIDE SEQUENCE [LARGE SCALE GENOMIC DNA]</scope>
    <source>
        <strain evidence="3 4">TM138-S3</strain>
    </source>
</reference>
<evidence type="ECO:0000259" key="2">
    <source>
        <dbReference type="PROSITE" id="PS50076"/>
    </source>
</evidence>